<reference evidence="1 2" key="1">
    <citation type="submission" date="2017-06" db="EMBL/GenBank/DDBJ databases">
        <authorList>
            <person name="Kim H.J."/>
            <person name="Triplett B.A."/>
        </authorList>
    </citation>
    <scope>NUCLEOTIDE SEQUENCE [LARGE SCALE GENOMIC DNA]</scope>
    <source>
        <strain evidence="1 2">DSM 29339</strain>
    </source>
</reference>
<proteinExistence type="predicted"/>
<keyword evidence="1" id="KW-0378">Hydrolase</keyword>
<dbReference type="Pfam" id="PF01663">
    <property type="entry name" value="Phosphodiest"/>
    <property type="match status" value="1"/>
</dbReference>
<evidence type="ECO:0000313" key="1">
    <source>
        <dbReference type="EMBL" id="SNT33622.1"/>
    </source>
</evidence>
<organism evidence="1 2">
    <name type="scientific">Tropicimonas sediminicola</name>
    <dbReference type="NCBI Taxonomy" id="1031541"/>
    <lineage>
        <taxon>Bacteria</taxon>
        <taxon>Pseudomonadati</taxon>
        <taxon>Pseudomonadota</taxon>
        <taxon>Alphaproteobacteria</taxon>
        <taxon>Rhodobacterales</taxon>
        <taxon>Roseobacteraceae</taxon>
        <taxon>Tropicimonas</taxon>
    </lineage>
</organism>
<dbReference type="SUPFAM" id="SSF53649">
    <property type="entry name" value="Alkaline phosphatase-like"/>
    <property type="match status" value="1"/>
</dbReference>
<name>A0A239LUI6_9RHOB</name>
<dbReference type="Gene3D" id="3.40.720.10">
    <property type="entry name" value="Alkaline Phosphatase, subunit A"/>
    <property type="match status" value="1"/>
</dbReference>
<keyword evidence="2" id="KW-1185">Reference proteome</keyword>
<dbReference type="InterPro" id="IPR017850">
    <property type="entry name" value="Alkaline_phosphatase_core_sf"/>
</dbReference>
<accession>A0A239LUI6</accession>
<evidence type="ECO:0000313" key="2">
    <source>
        <dbReference type="Proteomes" id="UP000198426"/>
    </source>
</evidence>
<dbReference type="EMBL" id="FZOY01000011">
    <property type="protein sequence ID" value="SNT33622.1"/>
    <property type="molecule type" value="Genomic_DNA"/>
</dbReference>
<dbReference type="RefSeq" id="WP_176442971.1">
    <property type="nucleotide sequence ID" value="NZ_FZOY01000011.1"/>
</dbReference>
<dbReference type="InterPro" id="IPR002591">
    <property type="entry name" value="Phosphodiest/P_Trfase"/>
</dbReference>
<dbReference type="GO" id="GO:0016787">
    <property type="term" value="F:hydrolase activity"/>
    <property type="evidence" value="ECO:0007669"/>
    <property type="project" value="UniProtKB-KW"/>
</dbReference>
<dbReference type="AlphaFoldDB" id="A0A239LUI6"/>
<protein>
    <submittedName>
        <fullName evidence="1">Predicted phosphohydrolase or phosphomutase, AlkP superfamily</fullName>
    </submittedName>
</protein>
<sequence length="506" mass="54243">MSTGARVALIALDAADLDLLDRLVDEGRAPVFGGLKAKGALGRLSSWGGWLPGSVWPTFFTSTPPSQTGFHHYLQWSPDEMSMRRPDPAQVGTPFWRHVTAEGGKVIALDMPFAPAPTSGTELTGWATLDSLEPPHASPPGLLEEIEARHGPSPRVAEMHALQSMAALRKLRDEQVAIAGMLAQIAEDLLARERVDLLAMTFPGLHRGGHWLWDETGLASEPTSAERAELAQALPEVYAATDAALGRLLDAAQPDEVILFSLHGMGPNTSRLEILDEMLHRVLGGASDATGPMRGIERLRQAVPAELRHRVKDSLPTALQDRLTGFWRTGGRDWQSTPVLTQVADLTGYLRLNLADRESQGMLSPEAARDLSERIIDGLASFADADTGAPVVRRTARIEDVLPPGENLRMLPDLLVDWAESPAALHRAVVSPEFGTIDWPTPGRHPSGRAGNHRAGGFYLACGCSLPSGAGPGGDILDLAPTVLSRLGLTPPAAMRGRPLFGSPDP</sequence>
<gene>
    <name evidence="1" type="ORF">SAMN05421757_11130</name>
</gene>
<dbReference type="Proteomes" id="UP000198426">
    <property type="component" value="Unassembled WGS sequence"/>
</dbReference>